<dbReference type="KEGG" id="atx:GCD22_03246"/>
<feature type="transmembrane region" description="Helical" evidence="1">
    <location>
        <begin position="155"/>
        <end position="180"/>
    </location>
</feature>
<keyword evidence="1" id="KW-1133">Transmembrane helix</keyword>
<dbReference type="GeneID" id="60697459"/>
<evidence type="ECO:0000256" key="1">
    <source>
        <dbReference type="SAM" id="Phobius"/>
    </source>
</evidence>
<feature type="transmembrane region" description="Helical" evidence="1">
    <location>
        <begin position="45"/>
        <end position="67"/>
    </location>
</feature>
<dbReference type="AlphaFoldDB" id="A0A5P9XU84"/>
<organism evidence="2 3">
    <name type="scientific">Acidithiobacillus thiooxidans ATCC 19377</name>
    <dbReference type="NCBI Taxonomy" id="637390"/>
    <lineage>
        <taxon>Bacteria</taxon>
        <taxon>Pseudomonadati</taxon>
        <taxon>Pseudomonadota</taxon>
        <taxon>Acidithiobacillia</taxon>
        <taxon>Acidithiobacillales</taxon>
        <taxon>Acidithiobacillaceae</taxon>
        <taxon>Acidithiobacillus</taxon>
    </lineage>
</organism>
<feature type="transmembrane region" description="Helical" evidence="1">
    <location>
        <begin position="79"/>
        <end position="101"/>
    </location>
</feature>
<keyword evidence="1" id="KW-0812">Transmembrane</keyword>
<gene>
    <name evidence="2" type="ORF">GCD22_03246</name>
</gene>
<dbReference type="Proteomes" id="UP000363590">
    <property type="component" value="Chromosome"/>
</dbReference>
<reference evidence="2 3" key="1">
    <citation type="submission" date="2019-10" db="EMBL/GenBank/DDBJ databases">
        <authorList>
            <person name="Wang R."/>
        </authorList>
    </citation>
    <scope>NUCLEOTIDE SEQUENCE [LARGE SCALE GENOMIC DNA]</scope>
    <source>
        <strain evidence="2 3">ATCC 19377</strain>
    </source>
</reference>
<proteinExistence type="predicted"/>
<name>A0A5P9XU84_ACITH</name>
<protein>
    <submittedName>
        <fullName evidence="2">Uncharacterized protein</fullName>
    </submittedName>
</protein>
<sequence>MFGNLFFNLKRKNDITYLTTNFLVPVYIIIDNSNSEDVFLKIGRIYGDMVSFSIFIVLSLIPVVNYFLKLLENIVNQYIVFPALAISIGFIFSGIAGMFLLKQKISFRFVSSLNPGAVSMRMPSRFLYFNFMIFIFFSVSALLSVWLLFETSENSWMLVVQGLASLVIASSAMTIGLKLVRQKIVNVRF</sequence>
<evidence type="ECO:0000313" key="3">
    <source>
        <dbReference type="Proteomes" id="UP000363590"/>
    </source>
</evidence>
<dbReference type="EMBL" id="CP045571">
    <property type="protein sequence ID" value="QFX97338.1"/>
    <property type="molecule type" value="Genomic_DNA"/>
</dbReference>
<dbReference type="RefSeq" id="WP_031568673.1">
    <property type="nucleotide sequence ID" value="NZ_CP045571.1"/>
</dbReference>
<feature type="transmembrane region" description="Helical" evidence="1">
    <location>
        <begin position="15"/>
        <end position="33"/>
    </location>
</feature>
<accession>A0A5P9XU84</accession>
<evidence type="ECO:0000313" key="2">
    <source>
        <dbReference type="EMBL" id="QFX97338.1"/>
    </source>
</evidence>
<keyword evidence="1" id="KW-0472">Membrane</keyword>
<feature type="transmembrane region" description="Helical" evidence="1">
    <location>
        <begin position="127"/>
        <end position="149"/>
    </location>
</feature>